<dbReference type="Pfam" id="PF00583">
    <property type="entry name" value="Acetyltransf_1"/>
    <property type="match status" value="1"/>
</dbReference>
<evidence type="ECO:0000313" key="5">
    <source>
        <dbReference type="Proteomes" id="UP000185596"/>
    </source>
</evidence>
<dbReference type="PANTHER" id="PTHR43800:SF1">
    <property type="entry name" value="PEPTIDYL-LYSINE N-ACETYLTRANSFERASE YJAB"/>
    <property type="match status" value="1"/>
</dbReference>
<dbReference type="GO" id="GO:0016747">
    <property type="term" value="F:acyltransferase activity, transferring groups other than amino-acyl groups"/>
    <property type="evidence" value="ECO:0007669"/>
    <property type="project" value="InterPro"/>
</dbReference>
<proteinExistence type="predicted"/>
<reference evidence="4 5" key="1">
    <citation type="submission" date="2016-12" db="EMBL/GenBank/DDBJ databases">
        <title>The draft genome sequence of Actinophytocola sp. 11-183.</title>
        <authorList>
            <person name="Wang W."/>
            <person name="Yuan L."/>
        </authorList>
    </citation>
    <scope>NUCLEOTIDE SEQUENCE [LARGE SCALE GENOMIC DNA]</scope>
    <source>
        <strain evidence="4 5">11-183</strain>
    </source>
</reference>
<evidence type="ECO:0000259" key="3">
    <source>
        <dbReference type="PROSITE" id="PS51186"/>
    </source>
</evidence>
<dbReference type="AlphaFoldDB" id="A0A1Q8CLJ6"/>
<keyword evidence="2" id="KW-0012">Acyltransferase</keyword>
<keyword evidence="5" id="KW-1185">Reference proteome</keyword>
<organism evidence="4 5">
    <name type="scientific">Actinophytocola xanthii</name>
    <dbReference type="NCBI Taxonomy" id="1912961"/>
    <lineage>
        <taxon>Bacteria</taxon>
        <taxon>Bacillati</taxon>
        <taxon>Actinomycetota</taxon>
        <taxon>Actinomycetes</taxon>
        <taxon>Pseudonocardiales</taxon>
        <taxon>Pseudonocardiaceae</taxon>
    </lineage>
</organism>
<dbReference type="InterPro" id="IPR000182">
    <property type="entry name" value="GNAT_dom"/>
</dbReference>
<gene>
    <name evidence="4" type="ORF">BU204_22995</name>
</gene>
<keyword evidence="1 4" id="KW-0808">Transferase</keyword>
<dbReference type="CDD" id="cd04301">
    <property type="entry name" value="NAT_SF"/>
    <property type="match status" value="1"/>
</dbReference>
<sequence length="176" mass="19557">MRIAAREDLPALPEVERAAGEAFRELGMAAVADDDLPSLAELAGYQRDGRAWVHLEDGRPVGYLLVAVVDGHAHVEQVSVHPDHARRGIGRRLLEAARRWAVEQGLTKLSLTTFAEVPWNGPYYARLGFSVLPEDRWGPGLRAIRAAEAARGLDSWPRVVMSTEVGDDHRWLIEHE</sequence>
<feature type="domain" description="N-acetyltransferase" evidence="3">
    <location>
        <begin position="1"/>
        <end position="151"/>
    </location>
</feature>
<dbReference type="SUPFAM" id="SSF55729">
    <property type="entry name" value="Acyl-CoA N-acyltransferases (Nat)"/>
    <property type="match status" value="1"/>
</dbReference>
<dbReference type="InterPro" id="IPR016181">
    <property type="entry name" value="Acyl_CoA_acyltransferase"/>
</dbReference>
<name>A0A1Q8CLJ6_9PSEU</name>
<protein>
    <submittedName>
        <fullName evidence="4">GNAT family N-acetyltransferase</fullName>
    </submittedName>
</protein>
<dbReference type="PANTHER" id="PTHR43800">
    <property type="entry name" value="PEPTIDYL-LYSINE N-ACETYLTRANSFERASE YJAB"/>
    <property type="match status" value="1"/>
</dbReference>
<dbReference type="Gene3D" id="3.40.630.30">
    <property type="match status" value="1"/>
</dbReference>
<accession>A0A1Q8CLJ6</accession>
<dbReference type="PROSITE" id="PS51186">
    <property type="entry name" value="GNAT"/>
    <property type="match status" value="1"/>
</dbReference>
<evidence type="ECO:0000313" key="4">
    <source>
        <dbReference type="EMBL" id="OLF15219.1"/>
    </source>
</evidence>
<evidence type="ECO:0000256" key="1">
    <source>
        <dbReference type="ARBA" id="ARBA00022679"/>
    </source>
</evidence>
<dbReference type="EMBL" id="MSIE01000044">
    <property type="protein sequence ID" value="OLF15219.1"/>
    <property type="molecule type" value="Genomic_DNA"/>
</dbReference>
<dbReference type="STRING" id="1912961.BU204_22995"/>
<dbReference type="Proteomes" id="UP000185596">
    <property type="component" value="Unassembled WGS sequence"/>
</dbReference>
<evidence type="ECO:0000256" key="2">
    <source>
        <dbReference type="ARBA" id="ARBA00023315"/>
    </source>
</evidence>
<comment type="caution">
    <text evidence="4">The sequence shown here is derived from an EMBL/GenBank/DDBJ whole genome shotgun (WGS) entry which is preliminary data.</text>
</comment>